<reference evidence="3" key="1">
    <citation type="journal article" date="2017" name="Front. Plant Sci.">
        <title>Climate Clever Clovers: New Paradigm to Reduce the Environmental Footprint of Ruminants by Breeding Low Methanogenic Forages Utilizing Haplotype Variation.</title>
        <authorList>
            <person name="Kaur P."/>
            <person name="Appels R."/>
            <person name="Bayer P.E."/>
            <person name="Keeble-Gagnere G."/>
            <person name="Wang J."/>
            <person name="Hirakawa H."/>
            <person name="Shirasawa K."/>
            <person name="Vercoe P."/>
            <person name="Stefanova K."/>
            <person name="Durmic Z."/>
            <person name="Nichols P."/>
            <person name="Revell C."/>
            <person name="Isobe S.N."/>
            <person name="Edwards D."/>
            <person name="Erskine W."/>
        </authorList>
    </citation>
    <scope>NUCLEOTIDE SEQUENCE [LARGE SCALE GENOMIC DNA]</scope>
    <source>
        <strain evidence="3">cv. Daliak</strain>
    </source>
</reference>
<keyword evidence="3" id="KW-1185">Reference proteome</keyword>
<sequence length="77" mass="8142">MSSAVKEGYHGRQVGGKSTAGWDAAEHGGWPDVTICGNSLAARRVAICSYRKTTEWLSLGCLHSPVKSRPITTAGVL</sequence>
<protein>
    <submittedName>
        <fullName evidence="2">Uncharacterized protein</fullName>
    </submittedName>
</protein>
<dbReference type="Proteomes" id="UP000242715">
    <property type="component" value="Unassembled WGS sequence"/>
</dbReference>
<evidence type="ECO:0000256" key="1">
    <source>
        <dbReference type="SAM" id="MobiDB-lite"/>
    </source>
</evidence>
<accession>A0A2Z6N470</accession>
<dbReference type="AlphaFoldDB" id="A0A2Z6N470"/>
<dbReference type="EMBL" id="DF973720">
    <property type="protein sequence ID" value="GAU38521.1"/>
    <property type="molecule type" value="Genomic_DNA"/>
</dbReference>
<name>A0A2Z6N470_TRISU</name>
<feature type="region of interest" description="Disordered" evidence="1">
    <location>
        <begin position="1"/>
        <end position="21"/>
    </location>
</feature>
<evidence type="ECO:0000313" key="2">
    <source>
        <dbReference type="EMBL" id="GAU38521.1"/>
    </source>
</evidence>
<organism evidence="2 3">
    <name type="scientific">Trifolium subterraneum</name>
    <name type="common">Subterranean clover</name>
    <dbReference type="NCBI Taxonomy" id="3900"/>
    <lineage>
        <taxon>Eukaryota</taxon>
        <taxon>Viridiplantae</taxon>
        <taxon>Streptophyta</taxon>
        <taxon>Embryophyta</taxon>
        <taxon>Tracheophyta</taxon>
        <taxon>Spermatophyta</taxon>
        <taxon>Magnoliopsida</taxon>
        <taxon>eudicotyledons</taxon>
        <taxon>Gunneridae</taxon>
        <taxon>Pentapetalae</taxon>
        <taxon>rosids</taxon>
        <taxon>fabids</taxon>
        <taxon>Fabales</taxon>
        <taxon>Fabaceae</taxon>
        <taxon>Papilionoideae</taxon>
        <taxon>50 kb inversion clade</taxon>
        <taxon>NPAAA clade</taxon>
        <taxon>Hologalegina</taxon>
        <taxon>IRL clade</taxon>
        <taxon>Trifolieae</taxon>
        <taxon>Trifolium</taxon>
    </lineage>
</organism>
<evidence type="ECO:0000313" key="3">
    <source>
        <dbReference type="Proteomes" id="UP000242715"/>
    </source>
</evidence>
<proteinExistence type="predicted"/>
<gene>
    <name evidence="2" type="ORF">TSUD_148020</name>
</gene>